<keyword evidence="2" id="KW-0472">Membrane</keyword>
<feature type="transmembrane region" description="Helical" evidence="2">
    <location>
        <begin position="301"/>
        <end position="324"/>
    </location>
</feature>
<dbReference type="AlphaFoldDB" id="A0A8J3NRL0"/>
<feature type="transmembrane region" description="Helical" evidence="2">
    <location>
        <begin position="496"/>
        <end position="518"/>
    </location>
</feature>
<keyword evidence="1" id="KW-0597">Phosphoprotein</keyword>
<feature type="transmembrane region" description="Helical" evidence="2">
    <location>
        <begin position="375"/>
        <end position="394"/>
    </location>
</feature>
<evidence type="ECO:0000256" key="1">
    <source>
        <dbReference type="ARBA" id="ARBA00022553"/>
    </source>
</evidence>
<evidence type="ECO:0000259" key="3">
    <source>
        <dbReference type="PROSITE" id="PS50006"/>
    </source>
</evidence>
<feature type="transmembrane region" description="Helical" evidence="2">
    <location>
        <begin position="400"/>
        <end position="424"/>
    </location>
</feature>
<reference evidence="4 5" key="1">
    <citation type="submission" date="2021-01" db="EMBL/GenBank/DDBJ databases">
        <title>Whole genome shotgun sequence of Catellatospora chokoriensis NBRC 107358.</title>
        <authorList>
            <person name="Komaki H."/>
            <person name="Tamura T."/>
        </authorList>
    </citation>
    <scope>NUCLEOTIDE SEQUENCE [LARGE SCALE GENOMIC DNA]</scope>
    <source>
        <strain evidence="4 5">NBRC 107358</strain>
    </source>
</reference>
<keyword evidence="2" id="KW-0812">Transmembrane</keyword>
<dbReference type="Gene3D" id="2.60.200.20">
    <property type="match status" value="1"/>
</dbReference>
<evidence type="ECO:0000256" key="2">
    <source>
        <dbReference type="SAM" id="Phobius"/>
    </source>
</evidence>
<keyword evidence="2" id="KW-1133">Transmembrane helix</keyword>
<dbReference type="Pfam" id="PF00498">
    <property type="entry name" value="FHA"/>
    <property type="match status" value="1"/>
</dbReference>
<name>A0A8J3NRL0_9ACTN</name>
<dbReference type="InterPro" id="IPR050923">
    <property type="entry name" value="Cell_Proc_Reg/RNA_Proc"/>
</dbReference>
<evidence type="ECO:0000313" key="5">
    <source>
        <dbReference type="Proteomes" id="UP000619293"/>
    </source>
</evidence>
<feature type="transmembrane region" description="Helical" evidence="2">
    <location>
        <begin position="538"/>
        <end position="557"/>
    </location>
</feature>
<dbReference type="SMART" id="SM00240">
    <property type="entry name" value="FHA"/>
    <property type="match status" value="1"/>
</dbReference>
<feature type="domain" description="FHA" evidence="3">
    <location>
        <begin position="55"/>
        <end position="104"/>
    </location>
</feature>
<dbReference type="CDD" id="cd00060">
    <property type="entry name" value="FHA"/>
    <property type="match status" value="1"/>
</dbReference>
<gene>
    <name evidence="4" type="ORF">Cch02nite_30800</name>
</gene>
<dbReference type="EMBL" id="BONG01000017">
    <property type="protein sequence ID" value="GIF89636.1"/>
    <property type="molecule type" value="Genomic_DNA"/>
</dbReference>
<accession>A0A8J3NRL0</accession>
<dbReference type="InterPro" id="IPR000253">
    <property type="entry name" value="FHA_dom"/>
</dbReference>
<comment type="caution">
    <text evidence="4">The sequence shown here is derived from an EMBL/GenBank/DDBJ whole genome shotgun (WGS) entry which is preliminary data.</text>
</comment>
<dbReference type="Proteomes" id="UP000619293">
    <property type="component" value="Unassembled WGS sequence"/>
</dbReference>
<proteinExistence type="predicted"/>
<feature type="transmembrane region" description="Helical" evidence="2">
    <location>
        <begin position="336"/>
        <end position="354"/>
    </location>
</feature>
<dbReference type="PROSITE" id="PS50006">
    <property type="entry name" value="FHA_DOMAIN"/>
    <property type="match status" value="1"/>
</dbReference>
<dbReference type="SUPFAM" id="SSF49879">
    <property type="entry name" value="SMAD/FHA domain"/>
    <property type="match status" value="1"/>
</dbReference>
<dbReference type="PANTHER" id="PTHR23308">
    <property type="entry name" value="NUCLEAR INHIBITOR OF PROTEIN PHOSPHATASE-1"/>
    <property type="match status" value="1"/>
</dbReference>
<dbReference type="InterPro" id="IPR008984">
    <property type="entry name" value="SMAD_FHA_dom_sf"/>
</dbReference>
<sequence length="576" mass="63631">MLCHACHVHLRRDYPYCLHCGTLRKGAVVDSYAAPELRWADAAGERVHPLVKPTTTIGRSPDNDIVLDDASVSRHHARVVRNAEGFHLEDLNSFNGTTIGRRTFHGDWAPLPDESKLHIGDIPLRFAQPRSAAIGSKTMVRGVEHSILLPAPETEEAPTATGPLTARPRRRSGWALKQVPDMRGDQQWVLRNTRTGQYLQLDERDVFLWHQLDGENTVRDLLFAYAQRYGELALPRIERTLRTFAALELVRGLHGQREAEKPPLLKRFGQAVLKTLLRMEVSVKGLDSVFGRMYRSFGWRFFTRTGVVGLWLCILGGIYAMAVAGAHQNLFDINGAGVWGAVVIAAGYLVALIVHESAHALAVKSYGRTVTRGGFMLMMGMPFAFVDTSDMWFGSRWSRIVVTLSGPLSTAAIAGMLAAVAAWVPAPQVSGIAYQLAFGLYLNTLYNLNPLMPLDGYQALADALRLPRLREEASAYFTKGIWSDIKAGRKPGIKQIGMAAYGFTAVVGTGLFVLLGFLAWRDRLGGLVEEYLPPGIDVLVIVLGIGLIMFPIWYRLFRKLTGFIKSRKAATAEVAA</sequence>
<organism evidence="4 5">
    <name type="scientific">Catellatospora chokoriensis</name>
    <dbReference type="NCBI Taxonomy" id="310353"/>
    <lineage>
        <taxon>Bacteria</taxon>
        <taxon>Bacillati</taxon>
        <taxon>Actinomycetota</taxon>
        <taxon>Actinomycetes</taxon>
        <taxon>Micromonosporales</taxon>
        <taxon>Micromonosporaceae</taxon>
        <taxon>Catellatospora</taxon>
    </lineage>
</organism>
<protein>
    <recommendedName>
        <fullName evidence="3">FHA domain-containing protein</fullName>
    </recommendedName>
</protein>
<keyword evidence="5" id="KW-1185">Reference proteome</keyword>
<evidence type="ECO:0000313" key="4">
    <source>
        <dbReference type="EMBL" id="GIF89636.1"/>
    </source>
</evidence>